<dbReference type="CDD" id="cd08276">
    <property type="entry name" value="MDR7"/>
    <property type="match status" value="1"/>
</dbReference>
<evidence type="ECO:0000313" key="3">
    <source>
        <dbReference type="Proteomes" id="UP000242287"/>
    </source>
</evidence>
<evidence type="ECO:0000259" key="1">
    <source>
        <dbReference type="SMART" id="SM00829"/>
    </source>
</evidence>
<keyword evidence="3" id="KW-1185">Reference proteome</keyword>
<dbReference type="Gene3D" id="3.90.180.10">
    <property type="entry name" value="Medium-chain alcohol dehydrogenases, catalytic domain"/>
    <property type="match status" value="1"/>
</dbReference>
<dbReference type="OrthoDB" id="9930022at2759"/>
<dbReference type="EMBL" id="KZ302551">
    <property type="protein sequence ID" value="PFH45120.1"/>
    <property type="molecule type" value="Genomic_DNA"/>
</dbReference>
<dbReference type="STRING" id="703135.A0A2A9NBK9"/>
<dbReference type="SUPFAM" id="SSF50129">
    <property type="entry name" value="GroES-like"/>
    <property type="match status" value="1"/>
</dbReference>
<dbReference type="PANTHER" id="PTHR45033">
    <property type="match status" value="1"/>
</dbReference>
<dbReference type="GO" id="GO:0016491">
    <property type="term" value="F:oxidoreductase activity"/>
    <property type="evidence" value="ECO:0007669"/>
    <property type="project" value="InterPro"/>
</dbReference>
<gene>
    <name evidence="2" type="ORF">AMATHDRAFT_71978</name>
</gene>
<dbReference type="PANTHER" id="PTHR45033:SF2">
    <property type="entry name" value="ZINC-TYPE ALCOHOL DEHYDROGENASE-LIKE PROTEIN C1773.06C"/>
    <property type="match status" value="1"/>
</dbReference>
<dbReference type="InterPro" id="IPR036291">
    <property type="entry name" value="NAD(P)-bd_dom_sf"/>
</dbReference>
<reference evidence="2 3" key="1">
    <citation type="submission" date="2014-02" db="EMBL/GenBank/DDBJ databases">
        <title>Transposable element dynamics among asymbiotic and ectomycorrhizal Amanita fungi.</title>
        <authorList>
            <consortium name="DOE Joint Genome Institute"/>
            <person name="Hess J."/>
            <person name="Skrede I."/>
            <person name="Wolfe B."/>
            <person name="LaButti K."/>
            <person name="Ohm R.A."/>
            <person name="Grigoriev I.V."/>
            <person name="Pringle A."/>
        </authorList>
    </citation>
    <scope>NUCLEOTIDE SEQUENCE [LARGE SCALE GENOMIC DNA]</scope>
    <source>
        <strain evidence="2 3">SKay4041</strain>
    </source>
</reference>
<dbReference type="InterPro" id="IPR052711">
    <property type="entry name" value="Zinc_ADH-like"/>
</dbReference>
<dbReference type="InterPro" id="IPR013154">
    <property type="entry name" value="ADH-like_N"/>
</dbReference>
<sequence length="346" mass="36920">MTVPGTAKRYVLPTIGSYKNLITENIQIPKPKASEVLVKVHAVSLQYRDLIIASGQYPVAPSGGLVPCSDMAGQVVAVGEDVKRWKVGDRVCANFATDHLHGDPNPETQSTSLGGQSPGVLTEYRTFPALSLLSIPEHLSYVEASTLPCAALTAYNALYGARPIKAGDHVLILGTGGVSIFGLQFAVASGATVIATSSSDEKLKVAAKLGAKHVINYKKNPKWDEEVLRITKGVGVDHVIEVGGPGTMPQSINSTRMGGYIHLIGFVAQEPQETNLVQLIMKAVSIRGIQIGSVAQFVDMNKMIEASPETTRPVVDKVFPFEKAVSAYEHLESQTHVGKVVIQVAN</sequence>
<feature type="domain" description="Enoyl reductase (ER)" evidence="1">
    <location>
        <begin position="16"/>
        <end position="342"/>
    </location>
</feature>
<proteinExistence type="predicted"/>
<dbReference type="SMART" id="SM00829">
    <property type="entry name" value="PKS_ER"/>
    <property type="match status" value="1"/>
</dbReference>
<dbReference type="InterPro" id="IPR013149">
    <property type="entry name" value="ADH-like_C"/>
</dbReference>
<dbReference type="Proteomes" id="UP000242287">
    <property type="component" value="Unassembled WGS sequence"/>
</dbReference>
<dbReference type="Pfam" id="PF08240">
    <property type="entry name" value="ADH_N"/>
    <property type="match status" value="1"/>
</dbReference>
<accession>A0A2A9NBK9</accession>
<dbReference type="InterPro" id="IPR011032">
    <property type="entry name" value="GroES-like_sf"/>
</dbReference>
<evidence type="ECO:0000313" key="2">
    <source>
        <dbReference type="EMBL" id="PFH45120.1"/>
    </source>
</evidence>
<name>A0A2A9NBK9_9AGAR</name>
<dbReference type="Pfam" id="PF00107">
    <property type="entry name" value="ADH_zinc_N"/>
    <property type="match status" value="1"/>
</dbReference>
<protein>
    <recommendedName>
        <fullName evidence="1">Enoyl reductase (ER) domain-containing protein</fullName>
    </recommendedName>
</protein>
<dbReference type="SUPFAM" id="SSF51735">
    <property type="entry name" value="NAD(P)-binding Rossmann-fold domains"/>
    <property type="match status" value="1"/>
</dbReference>
<dbReference type="AlphaFoldDB" id="A0A2A9NBK9"/>
<dbReference type="InterPro" id="IPR020843">
    <property type="entry name" value="ER"/>
</dbReference>
<dbReference type="Gene3D" id="3.40.50.720">
    <property type="entry name" value="NAD(P)-binding Rossmann-like Domain"/>
    <property type="match status" value="1"/>
</dbReference>
<organism evidence="2 3">
    <name type="scientific">Amanita thiersii Skay4041</name>
    <dbReference type="NCBI Taxonomy" id="703135"/>
    <lineage>
        <taxon>Eukaryota</taxon>
        <taxon>Fungi</taxon>
        <taxon>Dikarya</taxon>
        <taxon>Basidiomycota</taxon>
        <taxon>Agaricomycotina</taxon>
        <taxon>Agaricomycetes</taxon>
        <taxon>Agaricomycetidae</taxon>
        <taxon>Agaricales</taxon>
        <taxon>Pluteineae</taxon>
        <taxon>Amanitaceae</taxon>
        <taxon>Amanita</taxon>
    </lineage>
</organism>